<dbReference type="AlphaFoldDB" id="A0A813KCL2"/>
<name>A0A813KCL2_POLGL</name>
<feature type="compositionally biased region" description="Low complexity" evidence="1">
    <location>
        <begin position="23"/>
        <end position="36"/>
    </location>
</feature>
<dbReference type="Proteomes" id="UP000626109">
    <property type="component" value="Unassembled WGS sequence"/>
</dbReference>
<comment type="caution">
    <text evidence="2">The sequence shown here is derived from an EMBL/GenBank/DDBJ whole genome shotgun (WGS) entry which is preliminary data.</text>
</comment>
<protein>
    <submittedName>
        <fullName evidence="2">Uncharacterized protein</fullName>
    </submittedName>
</protein>
<evidence type="ECO:0000256" key="1">
    <source>
        <dbReference type="SAM" id="MobiDB-lite"/>
    </source>
</evidence>
<dbReference type="EMBL" id="CAJNNW010029574">
    <property type="protein sequence ID" value="CAE8700732.1"/>
    <property type="molecule type" value="Genomic_DNA"/>
</dbReference>
<feature type="region of interest" description="Disordered" evidence="1">
    <location>
        <begin position="1"/>
        <end position="90"/>
    </location>
</feature>
<feature type="non-terminal residue" evidence="2">
    <location>
        <position position="1"/>
    </location>
</feature>
<evidence type="ECO:0000313" key="2">
    <source>
        <dbReference type="EMBL" id="CAE8700732.1"/>
    </source>
</evidence>
<gene>
    <name evidence="2" type="ORF">PGLA2088_LOCUS31758</name>
</gene>
<evidence type="ECO:0000313" key="3">
    <source>
        <dbReference type="Proteomes" id="UP000626109"/>
    </source>
</evidence>
<sequence>IFSRGGLPRTPPRGAQRASSGASIPEQPPISSEPESFAPCSRWEPSEAQPWGGLDRPLKVAPRTAPANLRTPTAESLPPSASSLPPSPSS</sequence>
<proteinExistence type="predicted"/>
<feature type="compositionally biased region" description="Low complexity" evidence="1">
    <location>
        <begin position="71"/>
        <end position="84"/>
    </location>
</feature>
<organism evidence="2 3">
    <name type="scientific">Polarella glacialis</name>
    <name type="common">Dinoflagellate</name>
    <dbReference type="NCBI Taxonomy" id="89957"/>
    <lineage>
        <taxon>Eukaryota</taxon>
        <taxon>Sar</taxon>
        <taxon>Alveolata</taxon>
        <taxon>Dinophyceae</taxon>
        <taxon>Suessiales</taxon>
        <taxon>Suessiaceae</taxon>
        <taxon>Polarella</taxon>
    </lineage>
</organism>
<feature type="non-terminal residue" evidence="2">
    <location>
        <position position="90"/>
    </location>
</feature>
<accession>A0A813KCL2</accession>
<reference evidence="2" key="1">
    <citation type="submission" date="2021-02" db="EMBL/GenBank/DDBJ databases">
        <authorList>
            <person name="Dougan E. K."/>
            <person name="Rhodes N."/>
            <person name="Thang M."/>
            <person name="Chan C."/>
        </authorList>
    </citation>
    <scope>NUCLEOTIDE SEQUENCE</scope>
</reference>